<reference evidence="5" key="2">
    <citation type="submission" date="2013-12" db="EMBL/GenBank/DDBJ databases">
        <title>Evolution of pathogenesis and genome organization in the Tremellales.</title>
        <authorList>
            <person name="Cuomo C."/>
            <person name="Litvintseva A."/>
            <person name="Heitman J."/>
            <person name="Chen Y."/>
            <person name="Sun S."/>
            <person name="Springer D."/>
            <person name="Dromer F."/>
            <person name="Young S."/>
            <person name="Zeng Q."/>
            <person name="Chapman S."/>
            <person name="Gujja S."/>
            <person name="Saif S."/>
            <person name="Birren B."/>
        </authorList>
    </citation>
    <scope>NUCLEOTIDE SEQUENCE [LARGE SCALE GENOMIC DNA]</scope>
    <source>
        <strain evidence="5">BCC8398</strain>
    </source>
</reference>
<gene>
    <name evidence="4" type="ORF">I316_00068</name>
</gene>
<keyword evidence="2" id="KW-0576">Peroxisome</keyword>
<feature type="compositionally biased region" description="Polar residues" evidence="3">
    <location>
        <begin position="77"/>
        <end position="103"/>
    </location>
</feature>
<dbReference type="InterPro" id="IPR013919">
    <property type="entry name" value="Pex16"/>
</dbReference>
<reference evidence="4 5" key="1">
    <citation type="submission" date="2013-07" db="EMBL/GenBank/DDBJ databases">
        <title>The Genome Sequence of Cryptococcus heveanensis BCC8398.</title>
        <authorList>
            <consortium name="The Broad Institute Genome Sequencing Platform"/>
            <person name="Cuomo C."/>
            <person name="Litvintseva A."/>
            <person name="Chen Y."/>
            <person name="Heitman J."/>
            <person name="Sun S."/>
            <person name="Springer D."/>
            <person name="Dromer F."/>
            <person name="Young S.K."/>
            <person name="Zeng Q."/>
            <person name="Gargeya S."/>
            <person name="Fitzgerald M."/>
            <person name="Abouelleil A."/>
            <person name="Alvarado L."/>
            <person name="Berlin A.M."/>
            <person name="Chapman S.B."/>
            <person name="Dewar J."/>
            <person name="Goldberg J."/>
            <person name="Griggs A."/>
            <person name="Gujja S."/>
            <person name="Hansen M."/>
            <person name="Howarth C."/>
            <person name="Imamovic A."/>
            <person name="Larimer J."/>
            <person name="McCowan C."/>
            <person name="Murphy C."/>
            <person name="Pearson M."/>
            <person name="Priest M."/>
            <person name="Roberts A."/>
            <person name="Saif S."/>
            <person name="Shea T."/>
            <person name="Sykes S."/>
            <person name="Wortman J."/>
            <person name="Nusbaum C."/>
            <person name="Birren B."/>
        </authorList>
    </citation>
    <scope>NUCLEOTIDE SEQUENCE [LARGE SCALE GENOMIC DNA]</scope>
    <source>
        <strain evidence="4 5">BCC8398</strain>
    </source>
</reference>
<dbReference type="Proteomes" id="UP000092666">
    <property type="component" value="Unassembled WGS sequence"/>
</dbReference>
<name>A0A1B9H3I7_9TREE</name>
<keyword evidence="2" id="KW-0962">Peroxisome biogenesis</keyword>
<dbReference type="GO" id="GO:0005778">
    <property type="term" value="C:peroxisomal membrane"/>
    <property type="evidence" value="ECO:0007669"/>
    <property type="project" value="UniProtKB-SubCell"/>
</dbReference>
<evidence type="ECO:0000313" key="4">
    <source>
        <dbReference type="EMBL" id="OCF37844.1"/>
    </source>
</evidence>
<proteinExistence type="inferred from homology"/>
<accession>A0A1B9H3I7</accession>
<dbReference type="STRING" id="1296120.A0A1B9H3I7"/>
<comment type="similarity">
    <text evidence="1 2">Belongs to the peroxin-16 family.</text>
</comment>
<dbReference type="Pfam" id="PF08610">
    <property type="entry name" value="Pex16"/>
    <property type="match status" value="1"/>
</dbReference>
<dbReference type="OrthoDB" id="2021143at2759"/>
<organism evidence="4 5">
    <name type="scientific">Kwoniella heveanensis BCC8398</name>
    <dbReference type="NCBI Taxonomy" id="1296120"/>
    <lineage>
        <taxon>Eukaryota</taxon>
        <taxon>Fungi</taxon>
        <taxon>Dikarya</taxon>
        <taxon>Basidiomycota</taxon>
        <taxon>Agaricomycotina</taxon>
        <taxon>Tremellomycetes</taxon>
        <taxon>Tremellales</taxon>
        <taxon>Cryptococcaceae</taxon>
        <taxon>Kwoniella</taxon>
    </lineage>
</organism>
<dbReference type="AlphaFoldDB" id="A0A1B9H3I7"/>
<evidence type="ECO:0000256" key="1">
    <source>
        <dbReference type="ARBA" id="ARBA00009505"/>
    </source>
</evidence>
<evidence type="ECO:0000256" key="2">
    <source>
        <dbReference type="RuleBase" id="RU365003"/>
    </source>
</evidence>
<evidence type="ECO:0000313" key="5">
    <source>
        <dbReference type="Proteomes" id="UP000092666"/>
    </source>
</evidence>
<comment type="subcellular location">
    <subcellularLocation>
        <location evidence="2">Peroxisome membrane</location>
    </subcellularLocation>
</comment>
<feature type="region of interest" description="Disordered" evidence="3">
    <location>
        <begin position="73"/>
        <end position="119"/>
    </location>
</feature>
<sequence>MSPLSAYHQLLLSNLSTVQTIESGLSNVTWLLPGRFEDAELASEGLYALLNVVSGYHDSILHAHLPNSLSLPPHPFASTSTRHASDQSQPASGSAGESSTQASSPPPPNINRTYPLLPPASDHARYTRYWTNRSLAYGRASRALTTIGYLELVIEMLAKRKGGDRARWRVVLVIESIKTFLRLLILRITKRPVLFNPSPQREVDPSTLPPEILNSNSNSLSSSSLINNTSLVDQQEGLKPQPLSPSIAPHAPLRSHLYPMLSNMPESHLVHPLNLVQKLKGKKEYVSEIIWSSVGLIHVLLLMKAGRKSPDTYKPLSLATLSRSYAPYLLILRLLLLARYLRPKPSSSVASPLILAHQATQDKKLLARAFLTGPMWLGFTRPKVQGIASGLARVPVMGLVGELVQGYLPLVDDYFYCE</sequence>
<dbReference type="PANTHER" id="PTHR13299">
    <property type="entry name" value="PEROXISOMAL MEMBRANE PROTEIN PEX16"/>
    <property type="match status" value="1"/>
</dbReference>
<dbReference type="EMBL" id="KI669492">
    <property type="protein sequence ID" value="OCF37844.1"/>
    <property type="molecule type" value="Genomic_DNA"/>
</dbReference>
<dbReference type="PANTHER" id="PTHR13299:SF0">
    <property type="entry name" value="PEROXISOMAL MEMBRANE PROTEIN PEX16"/>
    <property type="match status" value="1"/>
</dbReference>
<protein>
    <recommendedName>
        <fullName evidence="2">Peroxisomal membrane protein PEX16</fullName>
    </recommendedName>
</protein>
<dbReference type="GO" id="GO:0007031">
    <property type="term" value="P:peroxisome organization"/>
    <property type="evidence" value="ECO:0007669"/>
    <property type="project" value="UniProtKB-KW"/>
</dbReference>
<keyword evidence="5" id="KW-1185">Reference proteome</keyword>
<evidence type="ECO:0000256" key="3">
    <source>
        <dbReference type="SAM" id="MobiDB-lite"/>
    </source>
</evidence>